<proteinExistence type="predicted"/>
<dbReference type="Pfam" id="PF00994">
    <property type="entry name" value="MoCF_biosynth"/>
    <property type="match status" value="1"/>
</dbReference>
<feature type="non-terminal residue" evidence="2">
    <location>
        <position position="84"/>
    </location>
</feature>
<gene>
    <name evidence="2" type="ORF">METZ01_LOCUS463097</name>
</gene>
<evidence type="ECO:0000313" key="2">
    <source>
        <dbReference type="EMBL" id="SVE10243.1"/>
    </source>
</evidence>
<dbReference type="SUPFAM" id="SSF53218">
    <property type="entry name" value="Molybdenum cofactor biosynthesis proteins"/>
    <property type="match status" value="1"/>
</dbReference>
<organism evidence="2">
    <name type="scientific">marine metagenome</name>
    <dbReference type="NCBI Taxonomy" id="408172"/>
    <lineage>
        <taxon>unclassified sequences</taxon>
        <taxon>metagenomes</taxon>
        <taxon>ecological metagenomes</taxon>
    </lineage>
</organism>
<dbReference type="InterPro" id="IPR001453">
    <property type="entry name" value="MoaB/Mog_dom"/>
</dbReference>
<name>A0A383ARL2_9ZZZZ</name>
<accession>A0A383ARL2</accession>
<dbReference type="Gene3D" id="3.40.980.10">
    <property type="entry name" value="MoaB/Mog-like domain"/>
    <property type="match status" value="1"/>
</dbReference>
<reference evidence="2" key="1">
    <citation type="submission" date="2018-05" db="EMBL/GenBank/DDBJ databases">
        <authorList>
            <person name="Lanie J.A."/>
            <person name="Ng W.-L."/>
            <person name="Kazmierczak K.M."/>
            <person name="Andrzejewski T.M."/>
            <person name="Davidsen T.M."/>
            <person name="Wayne K.J."/>
            <person name="Tettelin H."/>
            <person name="Glass J.I."/>
            <person name="Rusch D."/>
            <person name="Podicherti R."/>
            <person name="Tsui H.-C.T."/>
            <person name="Winkler M.E."/>
        </authorList>
    </citation>
    <scope>NUCLEOTIDE SEQUENCE</scope>
</reference>
<sequence>MQCVEFRQGEPLLGAQQAMGYDPRSLFHAGASAMADSTKIVTAALLLIGNELLSGRTQDANLNYLARQLTAMGIRLAEARVVSD</sequence>
<evidence type="ECO:0000259" key="1">
    <source>
        <dbReference type="Pfam" id="PF00994"/>
    </source>
</evidence>
<dbReference type="EMBL" id="UINC01194244">
    <property type="protein sequence ID" value="SVE10243.1"/>
    <property type="molecule type" value="Genomic_DNA"/>
</dbReference>
<feature type="domain" description="MoaB/Mog" evidence="1">
    <location>
        <begin position="45"/>
        <end position="84"/>
    </location>
</feature>
<dbReference type="InterPro" id="IPR036425">
    <property type="entry name" value="MoaB/Mog-like_dom_sf"/>
</dbReference>
<protein>
    <recommendedName>
        <fullName evidence="1">MoaB/Mog domain-containing protein</fullName>
    </recommendedName>
</protein>
<dbReference type="AlphaFoldDB" id="A0A383ARL2"/>